<dbReference type="RefSeq" id="WP_087461733.1">
    <property type="nucleotide sequence ID" value="NZ_CP021425.1"/>
</dbReference>
<proteinExistence type="predicted"/>
<dbReference type="EMBL" id="CP021425">
    <property type="protein sequence ID" value="ARU56771.1"/>
    <property type="molecule type" value="Genomic_DNA"/>
</dbReference>
<protein>
    <recommendedName>
        <fullName evidence="4">PEP-CTERM protein-sorting domain-containing protein</fullName>
    </recommendedName>
</protein>
<dbReference type="InterPro" id="IPR049804">
    <property type="entry name" value="Choice_anch_L"/>
</dbReference>
<keyword evidence="3" id="KW-1185">Reference proteome</keyword>
<dbReference type="KEGG" id="ome:OLMES_2721"/>
<reference evidence="2 3" key="1">
    <citation type="submission" date="2017-05" db="EMBL/GenBank/DDBJ databases">
        <title>Genomic insights into alkan degradation activity of Oleiphilus messinensis.</title>
        <authorList>
            <person name="Kozyavkin S.A."/>
            <person name="Slesarev A.I."/>
            <person name="Golyshin P.N."/>
            <person name="Korzhenkov A."/>
            <person name="Golyshina O.N."/>
            <person name="Toshchakov S.V."/>
        </authorList>
    </citation>
    <scope>NUCLEOTIDE SEQUENCE [LARGE SCALE GENOMIC DNA]</scope>
    <source>
        <strain evidence="2 3">ME102</strain>
    </source>
</reference>
<feature type="signal peptide" evidence="1">
    <location>
        <begin position="1"/>
        <end position="21"/>
    </location>
</feature>
<evidence type="ECO:0000313" key="2">
    <source>
        <dbReference type="EMBL" id="ARU56771.1"/>
    </source>
</evidence>
<dbReference type="OrthoDB" id="573436at2"/>
<sequence>MKLLSITSVFLGCAISGYSAAVTITPTTDGGLLAGTILGSGVTIDPGSISYTGSATQGATFTDGGAIGISSGIILTSGDATLAVGPNSSSGTTGSLGTPGDADLSGLIGGTPTFDANILEFEFTTDTGDLFFDFVFASEEYNEFLGFIDPFGLFVDGVNYALAPDGSPISVGTVNCGPTGTDPGGPNCSFFNNNDGGFFDIEYDGFTDVFTASILGLGAGTHTMKFAISDASDMELDSSVFIAGGSFSAVDPTNPVPLPPTTLLIGIGLLAVSMRKFELNKR</sequence>
<dbReference type="Proteomes" id="UP000196027">
    <property type="component" value="Chromosome"/>
</dbReference>
<name>A0A1Y0I8I3_9GAMM</name>
<evidence type="ECO:0008006" key="4">
    <source>
        <dbReference type="Google" id="ProtNLM"/>
    </source>
</evidence>
<accession>A0A1Y0I8I3</accession>
<keyword evidence="1" id="KW-0732">Signal</keyword>
<dbReference type="AlphaFoldDB" id="A0A1Y0I8I3"/>
<evidence type="ECO:0000313" key="3">
    <source>
        <dbReference type="Proteomes" id="UP000196027"/>
    </source>
</evidence>
<feature type="chain" id="PRO_5013276658" description="PEP-CTERM protein-sorting domain-containing protein" evidence="1">
    <location>
        <begin position="22"/>
        <end position="282"/>
    </location>
</feature>
<dbReference type="NCBIfam" id="NF038133">
    <property type="entry name" value="choice_anch_L"/>
    <property type="match status" value="1"/>
</dbReference>
<gene>
    <name evidence="2" type="ORF">OLMES_2721</name>
</gene>
<organism evidence="2 3">
    <name type="scientific">Oleiphilus messinensis</name>
    <dbReference type="NCBI Taxonomy" id="141451"/>
    <lineage>
        <taxon>Bacteria</taxon>
        <taxon>Pseudomonadati</taxon>
        <taxon>Pseudomonadota</taxon>
        <taxon>Gammaproteobacteria</taxon>
        <taxon>Oceanospirillales</taxon>
        <taxon>Oleiphilaceae</taxon>
        <taxon>Oleiphilus</taxon>
    </lineage>
</organism>
<evidence type="ECO:0000256" key="1">
    <source>
        <dbReference type="SAM" id="SignalP"/>
    </source>
</evidence>